<dbReference type="Proteomes" id="UP000242180">
    <property type="component" value="Unassembled WGS sequence"/>
</dbReference>
<dbReference type="InterPro" id="IPR058055">
    <property type="entry name" value="PA-PLA1"/>
</dbReference>
<dbReference type="OrthoDB" id="431378at2759"/>
<comment type="caution">
    <text evidence="3">The sequence shown here is derived from an EMBL/GenBank/DDBJ whole genome shotgun (WGS) entry which is preliminary data.</text>
</comment>
<organism evidence="3 4">
    <name type="scientific">Syncephalastrum racemosum</name>
    <name type="common">Filamentous fungus</name>
    <dbReference type="NCBI Taxonomy" id="13706"/>
    <lineage>
        <taxon>Eukaryota</taxon>
        <taxon>Fungi</taxon>
        <taxon>Fungi incertae sedis</taxon>
        <taxon>Mucoromycota</taxon>
        <taxon>Mucoromycotina</taxon>
        <taxon>Mucoromycetes</taxon>
        <taxon>Mucorales</taxon>
        <taxon>Syncephalastraceae</taxon>
        <taxon>Syncephalastrum</taxon>
    </lineage>
</organism>
<dbReference type="Pfam" id="PF23463">
    <property type="entry name" value="WWE_2"/>
    <property type="match status" value="1"/>
</dbReference>
<dbReference type="STRING" id="13706.A0A1X2HIL4"/>
<dbReference type="SUPFAM" id="SSF53474">
    <property type="entry name" value="alpha/beta-Hydrolases"/>
    <property type="match status" value="1"/>
</dbReference>
<evidence type="ECO:0000256" key="1">
    <source>
        <dbReference type="SAM" id="MobiDB-lite"/>
    </source>
</evidence>
<feature type="region of interest" description="Disordered" evidence="1">
    <location>
        <begin position="185"/>
        <end position="209"/>
    </location>
</feature>
<dbReference type="InterPro" id="IPR029058">
    <property type="entry name" value="AB_hydrolase_fold"/>
</dbReference>
<dbReference type="OMA" id="WTNFTTG"/>
<dbReference type="SMART" id="SM01127">
    <property type="entry name" value="DDHD"/>
    <property type="match status" value="1"/>
</dbReference>
<dbReference type="Pfam" id="PF23465">
    <property type="entry name" value="DUF7131"/>
    <property type="match status" value="1"/>
</dbReference>
<dbReference type="InterPro" id="IPR057826">
    <property type="entry name" value="WWE_C20G8.02"/>
</dbReference>
<feature type="region of interest" description="Disordered" evidence="1">
    <location>
        <begin position="726"/>
        <end position="776"/>
    </location>
</feature>
<dbReference type="GO" id="GO:0005737">
    <property type="term" value="C:cytoplasm"/>
    <property type="evidence" value="ECO:0007669"/>
    <property type="project" value="TreeGrafter"/>
</dbReference>
<feature type="compositionally biased region" description="Low complexity" evidence="1">
    <location>
        <begin position="726"/>
        <end position="737"/>
    </location>
</feature>
<gene>
    <name evidence="3" type="ORF">BCR43DRAFT_513081</name>
</gene>
<name>A0A1X2HIL4_SYNRA</name>
<accession>A0A1X2HIL4</accession>
<sequence length="816" mass="91124">MEQNVIGGLQPHPSARRALRPRSLIPDSDVPPLTVRWFHAVDNPIVDPILLRRSKTSASKRSQQTTPGTPGSPASTSSIPSSPKRPPSKNWVPFSKRDSIALEKAYESNDVRATVPVNEDHLFEVDVTRRTISPVYWEGPTFEVRRATWFIQGDGSKWIPCEENLAEQIELGYYKHKPYLIVDDPPSAATTTPKATTPSGDLADPDEEDTPSAAAIEEKKLEKRLEQQPVEKQWNLLGPYLGQYIVYTSANSAWLLYNTTGSKIAKSIITRLTNRSNLGGTRLLRGYPEVERQSKSKKPTTMEAKSAANAPGPTEEAPAATAGAERSMEEKPDDPAAIEQQEAEDYDNEKSEEEVRNVDHIVFVIHGIGQKMSERLGQNFVHDVNTLRKTMKSAYSTAIAATENPDRINGIQVLPILWRRDIMFGMANDDEENAEMDLGTVGADDGCPTLEELTLEGVPNIRLVVSDVLLDVPLYLTQKYRDQMTQIITKEINRVYRLFVQRNPYFLEKQGKVTLVGHSLGSLLAFDILSTQPLHVSKEIHTLSMLDEHNDKKPQHLLFPVQNFFAVGSPLGVILLLRGYKIASRKMLDSNDAAVSFGDMSQIHSSNTVAFCYPAVNNLYNVFHKSDPVAYRLEPLIARQYSAKLKPVPITYIKGGLKSVIDAGFSVGTGIANRAGAMIESFRVGLTANLFMRGLGLSKQDTVVAQQEGTTDQQLEEILHQQQQQQQVVQEQMMQDQQPREADMNRSRSRSDPALADKYRKRGSSMSQPETPPGAEKLRMLNATGRVDYCLQEGILENPYLSAFSAHMQYWQVRKK</sequence>
<feature type="compositionally biased region" description="Basic and acidic residues" evidence="1">
    <location>
        <begin position="738"/>
        <end position="758"/>
    </location>
</feature>
<dbReference type="GO" id="GO:0046872">
    <property type="term" value="F:metal ion binding"/>
    <property type="evidence" value="ECO:0007669"/>
    <property type="project" value="InterPro"/>
</dbReference>
<dbReference type="InterPro" id="IPR055555">
    <property type="entry name" value="PA-PLA1_DUF7131"/>
</dbReference>
<dbReference type="InterPro" id="IPR004177">
    <property type="entry name" value="DDHD_dom"/>
</dbReference>
<dbReference type="AlphaFoldDB" id="A0A1X2HIL4"/>
<feature type="region of interest" description="Disordered" evidence="1">
    <location>
        <begin position="52"/>
        <end position="93"/>
    </location>
</feature>
<feature type="compositionally biased region" description="Low complexity" evidence="1">
    <location>
        <begin position="65"/>
        <end position="82"/>
    </location>
</feature>
<protein>
    <submittedName>
        <fullName evidence="3">DDHD domain-domain-containing protein</fullName>
    </submittedName>
</protein>
<dbReference type="FunCoup" id="A0A1X2HIL4">
    <property type="interactions" value="428"/>
</dbReference>
<feature type="region of interest" description="Disordered" evidence="1">
    <location>
        <begin position="279"/>
        <end position="353"/>
    </location>
</feature>
<evidence type="ECO:0000313" key="4">
    <source>
        <dbReference type="Proteomes" id="UP000242180"/>
    </source>
</evidence>
<feature type="domain" description="DDHD" evidence="2">
    <location>
        <begin position="557"/>
        <end position="816"/>
    </location>
</feature>
<dbReference type="PROSITE" id="PS51043">
    <property type="entry name" value="DDHD"/>
    <property type="match status" value="1"/>
</dbReference>
<feature type="compositionally biased region" description="Acidic residues" evidence="1">
    <location>
        <begin position="341"/>
        <end position="352"/>
    </location>
</feature>
<reference evidence="3 4" key="1">
    <citation type="submission" date="2016-07" db="EMBL/GenBank/DDBJ databases">
        <title>Pervasive Adenine N6-methylation of Active Genes in Fungi.</title>
        <authorList>
            <consortium name="DOE Joint Genome Institute"/>
            <person name="Mondo S.J."/>
            <person name="Dannebaum R.O."/>
            <person name="Kuo R.C."/>
            <person name="Labutti K."/>
            <person name="Haridas S."/>
            <person name="Kuo A."/>
            <person name="Salamov A."/>
            <person name="Ahrendt S.R."/>
            <person name="Lipzen A."/>
            <person name="Sullivan W."/>
            <person name="Andreopoulos W.B."/>
            <person name="Clum A."/>
            <person name="Lindquist E."/>
            <person name="Daum C."/>
            <person name="Ramamoorthy G.K."/>
            <person name="Gryganskyi A."/>
            <person name="Culley D."/>
            <person name="Magnuson J.K."/>
            <person name="James T.Y."/>
            <person name="O'Malley M.A."/>
            <person name="Stajich J.E."/>
            <person name="Spatafora J.W."/>
            <person name="Visel A."/>
            <person name="Grigoriev I.V."/>
        </authorList>
    </citation>
    <scope>NUCLEOTIDE SEQUENCE [LARGE SCALE GENOMIC DNA]</scope>
    <source>
        <strain evidence="3 4">NRRL 2496</strain>
    </source>
</reference>
<feature type="region of interest" description="Disordered" evidence="1">
    <location>
        <begin position="1"/>
        <end position="26"/>
    </location>
</feature>
<feature type="compositionally biased region" description="Low complexity" evidence="1">
    <location>
        <begin position="185"/>
        <end position="199"/>
    </location>
</feature>
<dbReference type="PANTHER" id="PTHR23509:SF10">
    <property type="entry name" value="LD21067P"/>
    <property type="match status" value="1"/>
</dbReference>
<keyword evidence="4" id="KW-1185">Reference proteome</keyword>
<evidence type="ECO:0000313" key="3">
    <source>
        <dbReference type="EMBL" id="ORY98930.1"/>
    </source>
</evidence>
<proteinExistence type="predicted"/>
<dbReference type="EMBL" id="MCGN01000003">
    <property type="protein sequence ID" value="ORY98930.1"/>
    <property type="molecule type" value="Genomic_DNA"/>
</dbReference>
<feature type="compositionally biased region" description="Low complexity" evidence="1">
    <location>
        <begin position="307"/>
        <end position="325"/>
    </location>
</feature>
<dbReference type="Pfam" id="PF02862">
    <property type="entry name" value="DDHD"/>
    <property type="match status" value="1"/>
</dbReference>
<dbReference type="InParanoid" id="A0A1X2HIL4"/>
<evidence type="ECO:0000259" key="2">
    <source>
        <dbReference type="PROSITE" id="PS51043"/>
    </source>
</evidence>
<dbReference type="GO" id="GO:0004620">
    <property type="term" value="F:phospholipase activity"/>
    <property type="evidence" value="ECO:0007669"/>
    <property type="project" value="TreeGrafter"/>
</dbReference>
<dbReference type="PANTHER" id="PTHR23509">
    <property type="entry name" value="PA-PL1 PHOSPHOLIPASE FAMILY"/>
    <property type="match status" value="1"/>
</dbReference>